<keyword evidence="11" id="KW-1185">Reference proteome</keyword>
<dbReference type="Pfam" id="PF05567">
    <property type="entry name" value="T4P_PilY1"/>
    <property type="match status" value="1"/>
</dbReference>
<evidence type="ECO:0000256" key="6">
    <source>
        <dbReference type="ARBA" id="ARBA00023263"/>
    </source>
</evidence>
<accession>A0A161TLM9</accession>
<dbReference type="OrthoDB" id="7156875at2"/>
<keyword evidence="8" id="KW-0732">Signal</keyword>
<dbReference type="GO" id="GO:0009289">
    <property type="term" value="C:pilus"/>
    <property type="evidence" value="ECO:0007669"/>
    <property type="project" value="UniProtKB-SubCell"/>
</dbReference>
<evidence type="ECO:0000256" key="8">
    <source>
        <dbReference type="SAM" id="SignalP"/>
    </source>
</evidence>
<reference evidence="11" key="1">
    <citation type="submission" date="2016-01" db="EMBL/GenBank/DDBJ databases">
        <title>Draft genome of Chromobacterium sp. F49.</title>
        <authorList>
            <person name="Hong K.W."/>
        </authorList>
    </citation>
    <scope>NUCLEOTIDE SEQUENCE [LARGE SCALE GENOMIC DNA]</scope>
    <source>
        <strain evidence="11">CN10</strain>
    </source>
</reference>
<dbReference type="InterPro" id="IPR018391">
    <property type="entry name" value="PQQ_b-propeller_rpt"/>
</dbReference>
<evidence type="ECO:0000256" key="5">
    <source>
        <dbReference type="ARBA" id="ARBA00022837"/>
    </source>
</evidence>
<keyword evidence="4" id="KW-0479">Metal-binding</keyword>
<dbReference type="RefSeq" id="WP_066614733.1">
    <property type="nucleotide sequence ID" value="NZ_LQQU01000059.1"/>
</dbReference>
<comment type="subcellular location">
    <subcellularLocation>
        <location evidence="1">Fimbrium</location>
    </subcellularLocation>
</comment>
<feature type="chain" id="PRO_5007827199" description="PilY1 beta-propeller domain-containing protein" evidence="8">
    <location>
        <begin position="20"/>
        <end position="1246"/>
    </location>
</feature>
<dbReference type="EMBL" id="LQQU01000059">
    <property type="protein sequence ID" value="KZE25369.1"/>
    <property type="molecule type" value="Genomic_DNA"/>
</dbReference>
<evidence type="ECO:0000256" key="3">
    <source>
        <dbReference type="ARBA" id="ARBA00022558"/>
    </source>
</evidence>
<gene>
    <name evidence="10" type="ORF">AVW16_03480</name>
</gene>
<name>A0A161TLM9_9NEIS</name>
<dbReference type="STRING" id="1452487.AVW16_03480"/>
<keyword evidence="6" id="KW-0281">Fimbrium</keyword>
<sequence length="1246" mass="131637">MQSRAVGLAILALAVASQAAEQKVDEIPPGLGASSVGPNVLFALSIEFPTAGEAYTERVLDSKGNKTSQRLFTLTQKYIGYFDPDKCYDYHASAGYFYPVAKVNDATNRTCAGSKWSGNLLNWATMSALDIFRQTLTGGNRALGSSGSGGDYTAGDTATLTVLRRARVHPSGQNRNYGFAPGTREISSQIASLTPFSSASTKLSFASSGWSFTVTRSWEEKSGKTTVTKTEDFSYNAMVKVCDPLVGLEPNCKQYGSVYKPEGLIQKNGSRMRFGVFSYLNDPDYNRDGGVLRARMKLTAEARSGVATGSGGSVDLGAEWNAATGQFVLNPDPADASASGVGNSGVINYINKFGDANFYKTYDPAAELYYASLRYFRKKSHWAPYSAGMTDTMKDSFPVITDWDDPIVLSCQKNFVIYLGDTNTHGDIDLPGSTFAYGGSQSGRRVPNDDNAFDVVEQTGKVTANPNAQMGSTNSPPYLAGLAYWGNTNDLRGDLPGKQTVSAFMIDTVENDNPKTATGNTFYLAAKWGGFVDINQNGLPDLRAEWTRDPDGSSTIAAYSPAGTPSAFAQANKPQAMVDSLNSAFNQVSALSGSVSAVAGAVNGFAIRPDGATRIFRPSFTPSSWSGDVKAYAVGADGVQTLVWSAAARLNSALAGGAANRKVFSWRPDTRSGALFKNVAGSTWPASALQLDAADSHGAARVDYIRGERSQEAPGASPAFRLRSSLFGTVVNSAPVYIPAPGFTPAGCSFSASDAAAVASRKPMLAVGANDGMLHVLDADSGDELFAYLPSSLFGKLKSYSSPAYTHNFLVDGPLQSANICLGSPVKTARTVLVGSTGAGGRGLFALDVTHAGTSSGFGSGDVLWEFSSADDARMGVAVGAHKLVKLRDGIDTEGRPRYRYAVVVGNGLNSGYGASLFILYLDRANNAAAWTLGSDYRRIDVGQVTPAFSGDDPVAQNGLLGSAPVDEDRDGVTDFVYAGDINGNLWKFDLRSNNPAAWDVTRGAGGQAQPLFTAWSLNDDGTRAKRQPIVAAPLVLRHPAGGLMVVFGTGKLFSSEDREDTAPQAMYGLRDNGTPLGHTSNTTLLRQSILGTLNGGDVKGSFQTSSADRVDYGTQHGWYLPLPGGERVLGSANLIEGRAQFLSTATSGNSCSVGGDSWLTELSVFHGAQIVTPIFDTNGDGMLSLKPGNGAGQDKSASRRKVDGPVNNLETGKGKARCGSDGKCDLAPNARALRVSWREILNDEK</sequence>
<dbReference type="GO" id="GO:0046872">
    <property type="term" value="F:metal ion binding"/>
    <property type="evidence" value="ECO:0007669"/>
    <property type="project" value="UniProtKB-KW"/>
</dbReference>
<evidence type="ECO:0000259" key="9">
    <source>
        <dbReference type="Pfam" id="PF05567"/>
    </source>
</evidence>
<dbReference type="InterPro" id="IPR011047">
    <property type="entry name" value="Quinoprotein_ADH-like_sf"/>
</dbReference>
<protein>
    <recommendedName>
        <fullName evidence="9">PilY1 beta-propeller domain-containing protein</fullName>
    </recommendedName>
</protein>
<evidence type="ECO:0000256" key="4">
    <source>
        <dbReference type="ARBA" id="ARBA00022723"/>
    </source>
</evidence>
<keyword evidence="5" id="KW-0106">Calcium</keyword>
<evidence type="ECO:0000256" key="1">
    <source>
        <dbReference type="ARBA" id="ARBA00004561"/>
    </source>
</evidence>
<evidence type="ECO:0000256" key="2">
    <source>
        <dbReference type="ARBA" id="ARBA00008387"/>
    </source>
</evidence>
<evidence type="ECO:0000313" key="11">
    <source>
        <dbReference type="Proteomes" id="UP000076625"/>
    </source>
</evidence>
<dbReference type="SMART" id="SM00564">
    <property type="entry name" value="PQQ"/>
    <property type="match status" value="2"/>
</dbReference>
<dbReference type="AlphaFoldDB" id="A0A161TLM9"/>
<evidence type="ECO:0000256" key="7">
    <source>
        <dbReference type="SAM" id="MobiDB-lite"/>
    </source>
</evidence>
<comment type="similarity">
    <text evidence="2">Belongs to the PilY1 family.</text>
</comment>
<proteinExistence type="inferred from homology"/>
<dbReference type="SUPFAM" id="SSF50998">
    <property type="entry name" value="Quinoprotein alcohol dehydrogenase-like"/>
    <property type="match status" value="1"/>
</dbReference>
<evidence type="ECO:0000313" key="10">
    <source>
        <dbReference type="EMBL" id="KZE25369.1"/>
    </source>
</evidence>
<dbReference type="InterPro" id="IPR008707">
    <property type="entry name" value="B-propeller_PilY1"/>
</dbReference>
<feature type="signal peptide" evidence="8">
    <location>
        <begin position="1"/>
        <end position="19"/>
    </location>
</feature>
<feature type="region of interest" description="Disordered" evidence="7">
    <location>
        <begin position="1188"/>
        <end position="1215"/>
    </location>
</feature>
<keyword evidence="3" id="KW-1029">Fimbrium biogenesis</keyword>
<feature type="domain" description="PilY1 beta-propeller" evidence="9">
    <location>
        <begin position="745"/>
        <end position="1075"/>
    </location>
</feature>
<organism evidence="10 11">
    <name type="scientific">Crenobacter luteus</name>
    <dbReference type="NCBI Taxonomy" id="1452487"/>
    <lineage>
        <taxon>Bacteria</taxon>
        <taxon>Pseudomonadati</taxon>
        <taxon>Pseudomonadota</taxon>
        <taxon>Betaproteobacteria</taxon>
        <taxon>Neisseriales</taxon>
        <taxon>Neisseriaceae</taxon>
        <taxon>Crenobacter</taxon>
    </lineage>
</organism>
<comment type="caution">
    <text evidence="10">The sequence shown here is derived from an EMBL/GenBank/DDBJ whole genome shotgun (WGS) entry which is preliminary data.</text>
</comment>
<dbReference type="Proteomes" id="UP000076625">
    <property type="component" value="Unassembled WGS sequence"/>
</dbReference>